<comment type="caution">
    <text evidence="1">The sequence shown here is derived from an EMBL/GenBank/DDBJ whole genome shotgun (WGS) entry which is preliminary data.</text>
</comment>
<accession>A0AAD2CBP8</accession>
<proteinExistence type="predicted"/>
<name>A0AAD2CBP8_9RALS</name>
<evidence type="ECO:0000313" key="3">
    <source>
        <dbReference type="Proteomes" id="UP001189792"/>
    </source>
</evidence>
<dbReference type="EMBL" id="CAUDKO010000017">
    <property type="protein sequence ID" value="CAJ0896702.1"/>
    <property type="molecule type" value="Genomic_DNA"/>
</dbReference>
<evidence type="ECO:0000313" key="2">
    <source>
        <dbReference type="EMBL" id="CAJ0904657.1"/>
    </source>
</evidence>
<gene>
    <name evidence="2" type="ORF">R77564_05144</name>
    <name evidence="1" type="ORF">R77567_04751</name>
</gene>
<keyword evidence="3" id="KW-1185">Reference proteome</keyword>
<dbReference type="RefSeq" id="WP_206271939.1">
    <property type="nucleotide sequence ID" value="NZ_CAUDKO010000017.1"/>
</dbReference>
<reference evidence="1 3" key="1">
    <citation type="submission" date="2023-07" db="EMBL/GenBank/DDBJ databases">
        <authorList>
            <person name="Peeters C."/>
        </authorList>
    </citation>
    <scope>NUCLEOTIDE SEQUENCE</scope>
    <source>
        <strain evidence="2 3">LMG 32965</strain>
        <strain evidence="1">R-77567</strain>
    </source>
</reference>
<evidence type="ECO:0000313" key="1">
    <source>
        <dbReference type="EMBL" id="CAJ0896702.1"/>
    </source>
</evidence>
<sequence length="119" mass="13138">MLSREDEIWNRAAMKAGGQNPAEGDFHLASALRLHSLAMNGGVLHALQVLTDQQRLAAIDGYRYFGFHKVADLLSEPFADTDEDDKRLENAYCIEIPLDETLFNAFCAKYAVDSGAFAA</sequence>
<dbReference type="Proteomes" id="UP001189792">
    <property type="component" value="Unassembled WGS sequence"/>
</dbReference>
<protein>
    <submittedName>
        <fullName evidence="1">Uncharacterized protein</fullName>
    </submittedName>
</protein>
<evidence type="ECO:0000313" key="4">
    <source>
        <dbReference type="Proteomes" id="UP001190491"/>
    </source>
</evidence>
<dbReference type="AlphaFoldDB" id="A0AAD2CBP8"/>
<organism evidence="1 4">
    <name type="scientific">Ralstonia flatus</name>
    <dbReference type="NCBI Taxonomy" id="3058601"/>
    <lineage>
        <taxon>Bacteria</taxon>
        <taxon>Pseudomonadati</taxon>
        <taxon>Pseudomonadota</taxon>
        <taxon>Betaproteobacteria</taxon>
        <taxon>Burkholderiales</taxon>
        <taxon>Burkholderiaceae</taxon>
        <taxon>Ralstonia</taxon>
    </lineage>
</organism>
<dbReference type="Proteomes" id="UP001190491">
    <property type="component" value="Unassembled WGS sequence"/>
</dbReference>
<dbReference type="EMBL" id="CAUDLI010000017">
    <property type="protein sequence ID" value="CAJ0904657.1"/>
    <property type="molecule type" value="Genomic_DNA"/>
</dbReference>